<dbReference type="Gene3D" id="2.60.40.1180">
    <property type="entry name" value="Golgi alpha-mannosidase II"/>
    <property type="match status" value="1"/>
</dbReference>
<dbReference type="AlphaFoldDB" id="A0A9D2LJC5"/>
<evidence type="ECO:0000313" key="2">
    <source>
        <dbReference type="EMBL" id="HJB13601.1"/>
    </source>
</evidence>
<gene>
    <name evidence="2" type="ORF">H9787_07800</name>
</gene>
<feature type="compositionally biased region" description="Basic and acidic residues" evidence="1">
    <location>
        <begin position="63"/>
        <end position="74"/>
    </location>
</feature>
<organism evidence="2 3">
    <name type="scientific">Candidatus Oscillibacter excrementigallinarum</name>
    <dbReference type="NCBI Taxonomy" id="2838716"/>
    <lineage>
        <taxon>Bacteria</taxon>
        <taxon>Bacillati</taxon>
        <taxon>Bacillota</taxon>
        <taxon>Clostridia</taxon>
        <taxon>Eubacteriales</taxon>
        <taxon>Oscillospiraceae</taxon>
        <taxon>Oscillibacter</taxon>
    </lineage>
</organism>
<dbReference type="GO" id="GO:0008168">
    <property type="term" value="F:methyltransferase activity"/>
    <property type="evidence" value="ECO:0007669"/>
    <property type="project" value="UniProtKB-KW"/>
</dbReference>
<accession>A0A9D2LJC5</accession>
<evidence type="ECO:0000256" key="1">
    <source>
        <dbReference type="SAM" id="MobiDB-lite"/>
    </source>
</evidence>
<dbReference type="GO" id="GO:0032259">
    <property type="term" value="P:methylation"/>
    <property type="evidence" value="ECO:0007669"/>
    <property type="project" value="UniProtKB-KW"/>
</dbReference>
<dbReference type="Proteomes" id="UP000823824">
    <property type="component" value="Unassembled WGS sequence"/>
</dbReference>
<reference evidence="2" key="1">
    <citation type="journal article" date="2021" name="PeerJ">
        <title>Extensive microbial diversity within the chicken gut microbiome revealed by metagenomics and culture.</title>
        <authorList>
            <person name="Gilroy R."/>
            <person name="Ravi A."/>
            <person name="Getino M."/>
            <person name="Pursley I."/>
            <person name="Horton D.L."/>
            <person name="Alikhan N.F."/>
            <person name="Baker D."/>
            <person name="Gharbi K."/>
            <person name="Hall N."/>
            <person name="Watson M."/>
            <person name="Adriaenssens E.M."/>
            <person name="Foster-Nyarko E."/>
            <person name="Jarju S."/>
            <person name="Secka A."/>
            <person name="Antonio M."/>
            <person name="Oren A."/>
            <person name="Chaudhuri R.R."/>
            <person name="La Ragione R."/>
            <person name="Hildebrand F."/>
            <person name="Pallen M.J."/>
        </authorList>
    </citation>
    <scope>NUCLEOTIDE SEQUENCE</scope>
    <source>
        <strain evidence="2">ChiBcec18-1249</strain>
    </source>
</reference>
<reference evidence="2" key="2">
    <citation type="submission" date="2021-04" db="EMBL/GenBank/DDBJ databases">
        <authorList>
            <person name="Gilroy R."/>
        </authorList>
    </citation>
    <scope>NUCLEOTIDE SEQUENCE</scope>
    <source>
        <strain evidence="2">ChiBcec18-1249</strain>
    </source>
</reference>
<protein>
    <submittedName>
        <fullName evidence="2">SAM-dependent methyltransferase</fullName>
    </submittedName>
</protein>
<dbReference type="EMBL" id="DWZJ01000067">
    <property type="protein sequence ID" value="HJB13601.1"/>
    <property type="molecule type" value="Genomic_DNA"/>
</dbReference>
<feature type="non-terminal residue" evidence="2">
    <location>
        <position position="74"/>
    </location>
</feature>
<feature type="region of interest" description="Disordered" evidence="1">
    <location>
        <begin position="54"/>
        <end position="74"/>
    </location>
</feature>
<keyword evidence="2" id="KW-0808">Transferase</keyword>
<name>A0A9D2LJC5_9FIRM</name>
<evidence type="ECO:0000313" key="3">
    <source>
        <dbReference type="Proteomes" id="UP000823824"/>
    </source>
</evidence>
<proteinExistence type="predicted"/>
<sequence length="74" mass="8685">MWIAEQWRDYELLDCGGGEKLERWGDQYLVRPDPQAIWASPRKNPAWKRAGGRYLRSQSGGGHWEKKALPESWK</sequence>
<keyword evidence="2" id="KW-0489">Methyltransferase</keyword>
<comment type="caution">
    <text evidence="2">The sequence shown here is derived from an EMBL/GenBank/DDBJ whole genome shotgun (WGS) entry which is preliminary data.</text>
</comment>
<dbReference type="InterPro" id="IPR013780">
    <property type="entry name" value="Glyco_hydro_b"/>
</dbReference>